<sequence>MALLSSCLVVLVVVAGTAAARSRRAATTTRTGTRIAAVTGRAGLLAKAPDGCEAAASPCGAQQRAPVTD</sequence>
<keyword evidence="1" id="KW-0732">Signal</keyword>
<dbReference type="EMBL" id="GIFC01000414">
    <property type="protein sequence ID" value="MXU82497.1"/>
    <property type="molecule type" value="Transcribed_RNA"/>
</dbReference>
<feature type="signal peptide" evidence="1">
    <location>
        <begin position="1"/>
        <end position="19"/>
    </location>
</feature>
<name>A0A6B0TZZ0_IXORI</name>
<proteinExistence type="predicted"/>
<organism evidence="2">
    <name type="scientific">Ixodes ricinus</name>
    <name type="common">Common tick</name>
    <name type="synonym">Acarus ricinus</name>
    <dbReference type="NCBI Taxonomy" id="34613"/>
    <lineage>
        <taxon>Eukaryota</taxon>
        <taxon>Metazoa</taxon>
        <taxon>Ecdysozoa</taxon>
        <taxon>Arthropoda</taxon>
        <taxon>Chelicerata</taxon>
        <taxon>Arachnida</taxon>
        <taxon>Acari</taxon>
        <taxon>Parasitiformes</taxon>
        <taxon>Ixodida</taxon>
        <taxon>Ixodoidea</taxon>
        <taxon>Ixodidae</taxon>
        <taxon>Ixodinae</taxon>
        <taxon>Ixodes</taxon>
    </lineage>
</organism>
<reference evidence="2" key="1">
    <citation type="submission" date="2019-12" db="EMBL/GenBank/DDBJ databases">
        <title>An insight into the sialome of adult female Ixodes ricinus ticks feeding for 6 days.</title>
        <authorList>
            <person name="Perner J."/>
            <person name="Ribeiro J.M.C."/>
        </authorList>
    </citation>
    <scope>NUCLEOTIDE SEQUENCE</scope>
    <source>
        <strain evidence="2">Semi-engorged</strain>
        <tissue evidence="2">Salivary glands</tissue>
    </source>
</reference>
<feature type="chain" id="PRO_5025388528" evidence="1">
    <location>
        <begin position="20"/>
        <end position="69"/>
    </location>
</feature>
<accession>A0A6B0TZZ0</accession>
<protein>
    <submittedName>
        <fullName evidence="2">Putative secreted protein</fullName>
    </submittedName>
</protein>
<evidence type="ECO:0000256" key="1">
    <source>
        <dbReference type="SAM" id="SignalP"/>
    </source>
</evidence>
<evidence type="ECO:0000313" key="2">
    <source>
        <dbReference type="EMBL" id="MXU82497.1"/>
    </source>
</evidence>
<dbReference type="AlphaFoldDB" id="A0A6B0TZZ0"/>